<sequence>MLNLSSVVAVEKNKLNTDSLFLVLLEINIPDTDTIRIVNNNEDIAWNSYTWQMFPFSIDERSETSNAEISQFQIKVANINNVIGEYVRKYETYVKTNGFTPITCTLYVVNTKDLDNTTPVFSTNLILSSTSINFAEVSFKVSARDLFRARTPLYRMYPNNCRFKFKSTQCGYSGVASSCDKSLSNCRTLSNSSRYGGFPTIGNGSVNV</sequence>
<keyword evidence="2" id="KW-1185">Reference proteome</keyword>
<dbReference type="RefSeq" id="WP_138151435.1">
    <property type="nucleotide sequence ID" value="NZ_VANU01000001.1"/>
</dbReference>
<gene>
    <name evidence="1" type="ORF">FDK22_03165</name>
</gene>
<evidence type="ECO:0000313" key="1">
    <source>
        <dbReference type="EMBL" id="TLP41033.1"/>
    </source>
</evidence>
<name>A0A5R8Y5U2_9BACT</name>
<dbReference type="AlphaFoldDB" id="A0A5R8Y5U2"/>
<dbReference type="Proteomes" id="UP000308901">
    <property type="component" value="Unassembled WGS sequence"/>
</dbReference>
<reference evidence="1 2" key="1">
    <citation type="submission" date="2019-05" db="EMBL/GenBank/DDBJ databases">
        <title>Arcobacter sp. nov., isolated from sea sediment.</title>
        <authorList>
            <person name="Kim W."/>
        </authorList>
    </citation>
    <scope>NUCLEOTIDE SEQUENCE [LARGE SCALE GENOMIC DNA]</scope>
    <source>
        <strain evidence="1 2">CAU 1517</strain>
    </source>
</reference>
<evidence type="ECO:0000313" key="2">
    <source>
        <dbReference type="Proteomes" id="UP000308901"/>
    </source>
</evidence>
<protein>
    <recommendedName>
        <fullName evidence="3">Phage minor tail protein L</fullName>
    </recommendedName>
</protein>
<proteinExistence type="predicted"/>
<comment type="caution">
    <text evidence="1">The sequence shown here is derived from an EMBL/GenBank/DDBJ whole genome shotgun (WGS) entry which is preliminary data.</text>
</comment>
<dbReference type="EMBL" id="VANU01000001">
    <property type="protein sequence ID" value="TLP41033.1"/>
    <property type="molecule type" value="Genomic_DNA"/>
</dbReference>
<evidence type="ECO:0008006" key="3">
    <source>
        <dbReference type="Google" id="ProtNLM"/>
    </source>
</evidence>
<dbReference type="OrthoDB" id="1669206at2"/>
<organism evidence="1 2">
    <name type="scientific">Arcobacter arenosus</name>
    <dbReference type="NCBI Taxonomy" id="2576037"/>
    <lineage>
        <taxon>Bacteria</taxon>
        <taxon>Pseudomonadati</taxon>
        <taxon>Campylobacterota</taxon>
        <taxon>Epsilonproteobacteria</taxon>
        <taxon>Campylobacterales</taxon>
        <taxon>Arcobacteraceae</taxon>
        <taxon>Arcobacter</taxon>
    </lineage>
</organism>
<accession>A0A5R8Y5U2</accession>